<sequence length="396" mass="45096">MSSTSFRDEVTTLEHPTLKVPYELLNKKFRTVQKVIDRDIISVSGSVSDLTSSLSASSGTPTTQVLFAIDNLTQKLQSFKKKCDECIEEEKESSDLCKVRLDHLKSYASGDQPEGLQTAWKKTRCNRTLVDHFLREGHYTSAMLLAQSCDIEHLVDVRVFQVCQHVEEGLRSHNTAPCLAWCHENRSKLRRLKSTLEYRVRLQDFTELVRQEKRLEAVKYARKHLSTGGDEMMSDLKSVMGLLAFSPQTPCKKYKRLFSLQRWDDLIAQFRLENLSLYQLHSHSILCTALEAGLSALKTPQCYKQGEHNIQCPVCSELFNDLASVLPYSHSSQSYLICNISGEPMNEHNPPMMLPNGYVYGEQALLRMSESNGGMIKCPRTSESFQYSSIKKVFVM</sequence>
<dbReference type="SMART" id="SM00757">
    <property type="entry name" value="CRA"/>
    <property type="match status" value="1"/>
</dbReference>
<dbReference type="PROSITE" id="PS51867">
    <property type="entry name" value="ZF_RING_GID"/>
    <property type="match status" value="1"/>
</dbReference>
<dbReference type="SUPFAM" id="SSF57850">
    <property type="entry name" value="RING/U-box"/>
    <property type="match status" value="1"/>
</dbReference>
<dbReference type="STRING" id="400682.A0A1X7VNE8"/>
<dbReference type="InterPro" id="IPR045098">
    <property type="entry name" value="Fyv10_fam"/>
</dbReference>
<reference evidence="10" key="1">
    <citation type="journal article" date="2010" name="Nature">
        <title>The Amphimedon queenslandica genome and the evolution of animal complexity.</title>
        <authorList>
            <person name="Srivastava M."/>
            <person name="Simakov O."/>
            <person name="Chapman J."/>
            <person name="Fahey B."/>
            <person name="Gauthier M.E."/>
            <person name="Mitros T."/>
            <person name="Richards G.S."/>
            <person name="Conaco C."/>
            <person name="Dacre M."/>
            <person name="Hellsten U."/>
            <person name="Larroux C."/>
            <person name="Putnam N.H."/>
            <person name="Stanke M."/>
            <person name="Adamska M."/>
            <person name="Darling A."/>
            <person name="Degnan S.M."/>
            <person name="Oakley T.H."/>
            <person name="Plachetzki D.C."/>
            <person name="Zhai Y."/>
            <person name="Adamski M."/>
            <person name="Calcino A."/>
            <person name="Cummins S.F."/>
            <person name="Goodstein D.M."/>
            <person name="Harris C."/>
            <person name="Jackson D.J."/>
            <person name="Leys S.P."/>
            <person name="Shu S."/>
            <person name="Woodcroft B.J."/>
            <person name="Vervoort M."/>
            <person name="Kosik K.S."/>
            <person name="Manning G."/>
            <person name="Degnan B.M."/>
            <person name="Rokhsar D.S."/>
        </authorList>
    </citation>
    <scope>NUCLEOTIDE SEQUENCE [LARGE SCALE GENOMIC DNA]</scope>
</reference>
<dbReference type="GO" id="GO:0061630">
    <property type="term" value="F:ubiquitin protein ligase activity"/>
    <property type="evidence" value="ECO:0007669"/>
    <property type="project" value="InterPro"/>
</dbReference>
<accession>A0A1X7VNE8</accession>
<dbReference type="InParanoid" id="A0A1X7VNE8"/>
<dbReference type="GO" id="GO:0005634">
    <property type="term" value="C:nucleus"/>
    <property type="evidence" value="ECO:0007669"/>
    <property type="project" value="TreeGrafter"/>
</dbReference>
<dbReference type="GO" id="GO:0008270">
    <property type="term" value="F:zinc ion binding"/>
    <property type="evidence" value="ECO:0007669"/>
    <property type="project" value="UniProtKB-KW"/>
</dbReference>
<name>A0A1X7VNE8_AMPQE</name>
<dbReference type="Pfam" id="PF13445">
    <property type="entry name" value="zf-RING_UBOX"/>
    <property type="match status" value="1"/>
</dbReference>
<reference evidence="9" key="2">
    <citation type="submission" date="2017-05" db="UniProtKB">
        <authorList>
            <consortium name="EnsemblMetazoa"/>
        </authorList>
    </citation>
    <scope>IDENTIFICATION</scope>
</reference>
<dbReference type="SMART" id="SM00668">
    <property type="entry name" value="CTLH"/>
    <property type="match status" value="1"/>
</dbReference>
<evidence type="ECO:0000256" key="2">
    <source>
        <dbReference type="ARBA" id="ARBA00022490"/>
    </source>
</evidence>
<dbReference type="eggNOG" id="KOG0396">
    <property type="taxonomic scope" value="Eukaryota"/>
</dbReference>
<evidence type="ECO:0000256" key="1">
    <source>
        <dbReference type="ARBA" id="ARBA00004496"/>
    </source>
</evidence>
<dbReference type="AlphaFoldDB" id="A0A1X7VNE8"/>
<dbReference type="OrthoDB" id="1933455at2759"/>
<dbReference type="PANTHER" id="PTHR12170:SF2">
    <property type="entry name" value="E3 UBIQUITIN-PROTEIN TRANSFERASE MAEA"/>
    <property type="match status" value="1"/>
</dbReference>
<keyword evidence="5" id="KW-0862">Zinc</keyword>
<keyword evidence="4 6" id="KW-0863">Zinc-finger</keyword>
<dbReference type="GO" id="GO:0034657">
    <property type="term" value="C:GID complex"/>
    <property type="evidence" value="ECO:0007669"/>
    <property type="project" value="TreeGrafter"/>
</dbReference>
<evidence type="ECO:0000313" key="9">
    <source>
        <dbReference type="EnsemblMetazoa" id="Aqu2.1.41926_001"/>
    </source>
</evidence>
<dbReference type="InterPro" id="IPR013144">
    <property type="entry name" value="CRA_dom"/>
</dbReference>
<protein>
    <recommendedName>
        <fullName evidence="11">Macrophage erythroblast attacher</fullName>
    </recommendedName>
</protein>
<evidence type="ECO:0008006" key="11">
    <source>
        <dbReference type="Google" id="ProtNLM"/>
    </source>
</evidence>
<dbReference type="FunCoup" id="A0A1X7VNE8">
    <property type="interactions" value="743"/>
</dbReference>
<dbReference type="CDD" id="cd16659">
    <property type="entry name" value="RING-Ubox_Emp"/>
    <property type="match status" value="1"/>
</dbReference>
<evidence type="ECO:0000313" key="10">
    <source>
        <dbReference type="Proteomes" id="UP000007879"/>
    </source>
</evidence>
<evidence type="ECO:0000256" key="4">
    <source>
        <dbReference type="ARBA" id="ARBA00022771"/>
    </source>
</evidence>
<keyword evidence="2" id="KW-0963">Cytoplasm</keyword>
<dbReference type="InterPro" id="IPR044063">
    <property type="entry name" value="ZF_RING_GID"/>
</dbReference>
<dbReference type="PROSITE" id="PS50897">
    <property type="entry name" value="CTLH"/>
    <property type="match status" value="1"/>
</dbReference>
<evidence type="ECO:0000259" key="8">
    <source>
        <dbReference type="PROSITE" id="PS51867"/>
    </source>
</evidence>
<keyword evidence="10" id="KW-1185">Reference proteome</keyword>
<feature type="zinc finger region" description="RING-Gid-type" evidence="6">
    <location>
        <begin position="312"/>
        <end position="381"/>
    </location>
</feature>
<comment type="subcellular location">
    <subcellularLocation>
        <location evidence="1">Cytoplasm</location>
    </subcellularLocation>
</comment>
<dbReference type="KEGG" id="aqu:100632734"/>
<dbReference type="PANTHER" id="PTHR12170">
    <property type="entry name" value="MACROPHAGE ERYTHROBLAST ATTACHER-RELATED"/>
    <property type="match status" value="1"/>
</dbReference>
<dbReference type="InterPro" id="IPR027370">
    <property type="entry name" value="Znf-RING_euk"/>
</dbReference>
<organism evidence="9">
    <name type="scientific">Amphimedon queenslandica</name>
    <name type="common">Sponge</name>
    <dbReference type="NCBI Taxonomy" id="400682"/>
    <lineage>
        <taxon>Eukaryota</taxon>
        <taxon>Metazoa</taxon>
        <taxon>Porifera</taxon>
        <taxon>Demospongiae</taxon>
        <taxon>Heteroscleromorpha</taxon>
        <taxon>Haplosclerida</taxon>
        <taxon>Niphatidae</taxon>
        <taxon>Amphimedon</taxon>
    </lineage>
</organism>
<evidence type="ECO:0000259" key="7">
    <source>
        <dbReference type="PROSITE" id="PS50897"/>
    </source>
</evidence>
<feature type="domain" description="RING-Gid-type" evidence="8">
    <location>
        <begin position="312"/>
        <end position="381"/>
    </location>
</feature>
<dbReference type="Pfam" id="PF10607">
    <property type="entry name" value="CTLH"/>
    <property type="match status" value="1"/>
</dbReference>
<feature type="domain" description="CTLH" evidence="7">
    <location>
        <begin position="164"/>
        <end position="216"/>
    </location>
</feature>
<evidence type="ECO:0000256" key="5">
    <source>
        <dbReference type="ARBA" id="ARBA00022833"/>
    </source>
</evidence>
<dbReference type="GO" id="GO:0005737">
    <property type="term" value="C:cytoplasm"/>
    <property type="evidence" value="ECO:0007669"/>
    <property type="project" value="UniProtKB-SubCell"/>
</dbReference>
<evidence type="ECO:0000256" key="3">
    <source>
        <dbReference type="ARBA" id="ARBA00022723"/>
    </source>
</evidence>
<dbReference type="Proteomes" id="UP000007879">
    <property type="component" value="Unassembled WGS sequence"/>
</dbReference>
<dbReference type="GO" id="GO:0043161">
    <property type="term" value="P:proteasome-mediated ubiquitin-dependent protein catabolic process"/>
    <property type="evidence" value="ECO:0007669"/>
    <property type="project" value="InterPro"/>
</dbReference>
<dbReference type="InterPro" id="IPR024964">
    <property type="entry name" value="CTLH/CRA"/>
</dbReference>
<evidence type="ECO:0000256" key="6">
    <source>
        <dbReference type="PROSITE-ProRule" id="PRU01215"/>
    </source>
</evidence>
<dbReference type="EnsemblMetazoa" id="XM_003383266.3">
    <property type="protein sequence ID" value="XP_003383314.1"/>
    <property type="gene ID" value="LOC100632734"/>
</dbReference>
<dbReference type="EnsemblMetazoa" id="Aqu2.1.41926_001">
    <property type="protein sequence ID" value="Aqu2.1.41926_001"/>
    <property type="gene ID" value="Aqu2.1.41926"/>
</dbReference>
<proteinExistence type="predicted"/>
<keyword evidence="3" id="KW-0479">Metal-binding</keyword>
<gene>
    <name evidence="9" type="primary">100632734</name>
</gene>
<dbReference type="InterPro" id="IPR006595">
    <property type="entry name" value="CTLH_C"/>
</dbReference>